<dbReference type="InterPro" id="IPR029052">
    <property type="entry name" value="Metallo-depent_PP-like"/>
</dbReference>
<dbReference type="EMBL" id="QUMO01000002">
    <property type="protein sequence ID" value="REF87832.1"/>
    <property type="molecule type" value="Genomic_DNA"/>
</dbReference>
<dbReference type="GO" id="GO:0016787">
    <property type="term" value="F:hydrolase activity"/>
    <property type="evidence" value="ECO:0007669"/>
    <property type="project" value="InterPro"/>
</dbReference>
<evidence type="ECO:0000313" key="3">
    <source>
        <dbReference type="Proteomes" id="UP000256900"/>
    </source>
</evidence>
<sequence length="385" mass="43395">MALDEAEDPDAFHLWVFSDAHVATDKAVSEAIRNGMDFVPPAGYPESLANALRQSEFGSELGGPPFRWDLALDLGDNAGLWDLPDDRQGEEVVRQFGALRLHRREQIYPVAGNHDASAGNAPSSLGKPENWWFRKWVDPLGENSSSSGVDPARRPYPVEGTWERYSFRVGNLRFLMMSDRNDLPYPVGRRETGGGSPAGAVTAQTLDWWRSQVEDARDDIVISCHHHMLRETTVASGDYEGVSRYPDGRWRHGRYHGVDGAPEGASYLYFVDDEPKAQKFESYLVAHPGAVDLWLGGHTHTFPDDIVNGRSHIEKKWGTHFINCAQLSKYHSFVTCPPMSRHFIFRAGSRQVRVRCYLHDDSFAPQGWYGQAERLLELSKPFIKP</sequence>
<name>A0A3D9YYQ4_9HYPH</name>
<proteinExistence type="predicted"/>
<organism evidence="2 3">
    <name type="scientific">Methylovirgula ligni</name>
    <dbReference type="NCBI Taxonomy" id="569860"/>
    <lineage>
        <taxon>Bacteria</taxon>
        <taxon>Pseudomonadati</taxon>
        <taxon>Pseudomonadota</taxon>
        <taxon>Alphaproteobacteria</taxon>
        <taxon>Hyphomicrobiales</taxon>
        <taxon>Beijerinckiaceae</taxon>
        <taxon>Methylovirgula</taxon>
    </lineage>
</organism>
<dbReference type="SUPFAM" id="SSF56300">
    <property type="entry name" value="Metallo-dependent phosphatases"/>
    <property type="match status" value="1"/>
</dbReference>
<dbReference type="Gene3D" id="3.60.21.10">
    <property type="match status" value="1"/>
</dbReference>
<gene>
    <name evidence="2" type="ORF">DES32_1462</name>
</gene>
<protein>
    <submittedName>
        <fullName evidence="2">Calcineurin-like phosphoesterase family protein</fullName>
    </submittedName>
</protein>
<dbReference type="AlphaFoldDB" id="A0A3D9YYQ4"/>
<dbReference type="Proteomes" id="UP000256900">
    <property type="component" value="Unassembled WGS sequence"/>
</dbReference>
<dbReference type="Pfam" id="PF00149">
    <property type="entry name" value="Metallophos"/>
    <property type="match status" value="1"/>
</dbReference>
<accession>A0A3D9YYQ4</accession>
<dbReference type="InterPro" id="IPR004843">
    <property type="entry name" value="Calcineurin-like_PHP"/>
</dbReference>
<reference evidence="2 3" key="1">
    <citation type="submission" date="2018-08" db="EMBL/GenBank/DDBJ databases">
        <title>Genomic Encyclopedia of Type Strains, Phase IV (KMG-IV): sequencing the most valuable type-strain genomes for metagenomic binning, comparative biology and taxonomic classification.</title>
        <authorList>
            <person name="Goeker M."/>
        </authorList>
    </citation>
    <scope>NUCLEOTIDE SEQUENCE [LARGE SCALE GENOMIC DNA]</scope>
    <source>
        <strain evidence="2 3">BW863</strain>
    </source>
</reference>
<evidence type="ECO:0000259" key="1">
    <source>
        <dbReference type="Pfam" id="PF00149"/>
    </source>
</evidence>
<comment type="caution">
    <text evidence="2">The sequence shown here is derived from an EMBL/GenBank/DDBJ whole genome shotgun (WGS) entry which is preliminary data.</text>
</comment>
<keyword evidence="3" id="KW-1185">Reference proteome</keyword>
<dbReference type="RefSeq" id="WP_115835985.1">
    <property type="nucleotide sequence ID" value="NZ_CP025086.1"/>
</dbReference>
<feature type="domain" description="Calcineurin-like phosphoesterase" evidence="1">
    <location>
        <begin position="13"/>
        <end position="301"/>
    </location>
</feature>
<evidence type="ECO:0000313" key="2">
    <source>
        <dbReference type="EMBL" id="REF87832.1"/>
    </source>
</evidence>
<dbReference type="OrthoDB" id="7928462at2"/>